<dbReference type="AlphaFoldDB" id="A0A8X6SAL5"/>
<dbReference type="EMBL" id="BMAU01021278">
    <property type="protein sequence ID" value="GFY07810.1"/>
    <property type="molecule type" value="Genomic_DNA"/>
</dbReference>
<name>A0A8X6SAL5_TRICX</name>
<feature type="compositionally biased region" description="Basic and acidic residues" evidence="1">
    <location>
        <begin position="69"/>
        <end position="82"/>
    </location>
</feature>
<evidence type="ECO:0000313" key="2">
    <source>
        <dbReference type="EMBL" id="GFY07810.1"/>
    </source>
</evidence>
<gene>
    <name evidence="2" type="ORF">TNCV_4287461</name>
</gene>
<keyword evidence="3" id="KW-1185">Reference proteome</keyword>
<feature type="region of interest" description="Disordered" evidence="1">
    <location>
        <begin position="45"/>
        <end position="82"/>
    </location>
</feature>
<accession>A0A8X6SAL5</accession>
<reference evidence="2" key="1">
    <citation type="submission" date="2020-08" db="EMBL/GenBank/DDBJ databases">
        <title>Multicomponent nature underlies the extraordinary mechanical properties of spider dragline silk.</title>
        <authorList>
            <person name="Kono N."/>
            <person name="Nakamura H."/>
            <person name="Mori M."/>
            <person name="Yoshida Y."/>
            <person name="Ohtoshi R."/>
            <person name="Malay A.D."/>
            <person name="Moran D.A.P."/>
            <person name="Tomita M."/>
            <person name="Numata K."/>
            <person name="Arakawa K."/>
        </authorList>
    </citation>
    <scope>NUCLEOTIDE SEQUENCE</scope>
</reference>
<proteinExistence type="predicted"/>
<sequence length="82" mass="8767">MFNVSPIRHTVHIMSIGESSSQTLFSASEAILATSASIMCLKSGRSAGSGGTYTQYLMDSHRQKSHGVRLGEREGHGKQALS</sequence>
<evidence type="ECO:0000313" key="3">
    <source>
        <dbReference type="Proteomes" id="UP000887159"/>
    </source>
</evidence>
<evidence type="ECO:0000256" key="1">
    <source>
        <dbReference type="SAM" id="MobiDB-lite"/>
    </source>
</evidence>
<comment type="caution">
    <text evidence="2">The sequence shown here is derived from an EMBL/GenBank/DDBJ whole genome shotgun (WGS) entry which is preliminary data.</text>
</comment>
<organism evidence="2 3">
    <name type="scientific">Trichonephila clavipes</name>
    <name type="common">Golden silk orbweaver</name>
    <name type="synonym">Nephila clavipes</name>
    <dbReference type="NCBI Taxonomy" id="2585209"/>
    <lineage>
        <taxon>Eukaryota</taxon>
        <taxon>Metazoa</taxon>
        <taxon>Ecdysozoa</taxon>
        <taxon>Arthropoda</taxon>
        <taxon>Chelicerata</taxon>
        <taxon>Arachnida</taxon>
        <taxon>Araneae</taxon>
        <taxon>Araneomorphae</taxon>
        <taxon>Entelegynae</taxon>
        <taxon>Araneoidea</taxon>
        <taxon>Nephilidae</taxon>
        <taxon>Trichonephila</taxon>
    </lineage>
</organism>
<protein>
    <submittedName>
        <fullName evidence="2">Uncharacterized protein</fullName>
    </submittedName>
</protein>
<dbReference type="Proteomes" id="UP000887159">
    <property type="component" value="Unassembled WGS sequence"/>
</dbReference>